<sequence length="36" mass="4194">MMLDGYPPIVSLQDFLATCENVFLIIFCVEMCIMRH</sequence>
<dbReference type="AlphaFoldDB" id="A0A1Q9BQ65"/>
<dbReference type="EMBL" id="LSRX01007271">
    <property type="protein sequence ID" value="OLP72483.1"/>
    <property type="molecule type" value="Genomic_DNA"/>
</dbReference>
<dbReference type="OrthoDB" id="431720at2759"/>
<protein>
    <submittedName>
        <fullName evidence="1">Uncharacterized protein</fullName>
    </submittedName>
</protein>
<dbReference type="Proteomes" id="UP000186817">
    <property type="component" value="Unassembled WGS sequence"/>
</dbReference>
<gene>
    <name evidence="1" type="ORF">AK812_SmicGene48192</name>
</gene>
<feature type="non-terminal residue" evidence="1">
    <location>
        <position position="36"/>
    </location>
</feature>
<organism evidence="1 2">
    <name type="scientific">Symbiodinium microadriaticum</name>
    <name type="common">Dinoflagellate</name>
    <name type="synonym">Zooxanthella microadriatica</name>
    <dbReference type="NCBI Taxonomy" id="2951"/>
    <lineage>
        <taxon>Eukaryota</taxon>
        <taxon>Sar</taxon>
        <taxon>Alveolata</taxon>
        <taxon>Dinophyceae</taxon>
        <taxon>Suessiales</taxon>
        <taxon>Symbiodiniaceae</taxon>
        <taxon>Symbiodinium</taxon>
    </lineage>
</organism>
<evidence type="ECO:0000313" key="2">
    <source>
        <dbReference type="Proteomes" id="UP000186817"/>
    </source>
</evidence>
<evidence type="ECO:0000313" key="1">
    <source>
        <dbReference type="EMBL" id="OLP72483.1"/>
    </source>
</evidence>
<reference evidence="1 2" key="1">
    <citation type="submission" date="2016-02" db="EMBL/GenBank/DDBJ databases">
        <title>Genome analysis of coral dinoflagellate symbionts highlights evolutionary adaptations to a symbiotic lifestyle.</title>
        <authorList>
            <person name="Aranda M."/>
            <person name="Li Y."/>
            <person name="Liew Y.J."/>
            <person name="Baumgarten S."/>
            <person name="Simakov O."/>
            <person name="Wilson M."/>
            <person name="Piel J."/>
            <person name="Ashoor H."/>
            <person name="Bougouffa S."/>
            <person name="Bajic V.B."/>
            <person name="Ryu T."/>
            <person name="Ravasi T."/>
            <person name="Bayer T."/>
            <person name="Micklem G."/>
            <person name="Kim H."/>
            <person name="Bhak J."/>
            <person name="Lajeunesse T.C."/>
            <person name="Voolstra C.R."/>
        </authorList>
    </citation>
    <scope>NUCLEOTIDE SEQUENCE [LARGE SCALE GENOMIC DNA]</scope>
    <source>
        <strain evidence="1 2">CCMP2467</strain>
    </source>
</reference>
<name>A0A1Q9BQ65_SYMMI</name>
<accession>A0A1Q9BQ65</accession>
<keyword evidence="2" id="KW-1185">Reference proteome</keyword>
<proteinExistence type="predicted"/>
<comment type="caution">
    <text evidence="1">The sequence shown here is derived from an EMBL/GenBank/DDBJ whole genome shotgun (WGS) entry which is preliminary data.</text>
</comment>